<evidence type="ECO:0000313" key="1">
    <source>
        <dbReference type="EMBL" id="MDJ1129091.1"/>
    </source>
</evidence>
<proteinExistence type="predicted"/>
<organism evidence="1 2">
    <name type="scientific">Kribbibacterium absianum</name>
    <dbReference type="NCBI Taxonomy" id="3044210"/>
    <lineage>
        <taxon>Bacteria</taxon>
        <taxon>Bacillati</taxon>
        <taxon>Actinomycetota</taxon>
        <taxon>Coriobacteriia</taxon>
        <taxon>Coriobacteriales</taxon>
        <taxon>Kribbibacteriaceae</taxon>
        <taxon>Kribbibacterium</taxon>
    </lineage>
</organism>
<name>A0ABT6ZJ63_9ACTN</name>
<sequence length="261" mass="25954">MPAAKETHRAGAVAPCGAALPRAAAFSLATLMALNVVTPAAWAEAAPRTASAAGAPELSAHEVDEHVSVLDPLLTAAGSGLDALEEALAGVLAPATAEADEAPADVTLPELETAFESVPGGANARILLDLPCVRAAYAHTLPGGGWSPVRENFGSRAYASGLGAEDGEASALLALFVAPEDDSLWVSAPESPTGAVFSVDAAPATLPPLGRAPSGRAGLHGRHPVGRACAGRGRLGVGRGAAGAPGRIARTCGRHRCGAPR</sequence>
<evidence type="ECO:0000313" key="2">
    <source>
        <dbReference type="Proteomes" id="UP001431693"/>
    </source>
</evidence>
<gene>
    <name evidence="1" type="ORF">QJ043_03200</name>
</gene>
<protein>
    <submittedName>
        <fullName evidence="1">Uncharacterized protein</fullName>
    </submittedName>
</protein>
<keyword evidence="2" id="KW-1185">Reference proteome</keyword>
<dbReference type="EMBL" id="JASJEX010000002">
    <property type="protein sequence ID" value="MDJ1129091.1"/>
    <property type="molecule type" value="Genomic_DNA"/>
</dbReference>
<dbReference type="Proteomes" id="UP001431693">
    <property type="component" value="Unassembled WGS sequence"/>
</dbReference>
<accession>A0ABT6ZJ63</accession>
<comment type="caution">
    <text evidence="1">The sequence shown here is derived from an EMBL/GenBank/DDBJ whole genome shotgun (WGS) entry which is preliminary data.</text>
</comment>
<reference evidence="1" key="1">
    <citation type="submission" date="2023-05" db="EMBL/GenBank/DDBJ databases">
        <title>[olsenella] sp. nov., isolated from a pig farm feces dump.</title>
        <authorList>
            <person name="Chang Y.-H."/>
        </authorList>
    </citation>
    <scope>NUCLEOTIDE SEQUENCE</scope>
    <source>
        <strain evidence="1">YH-ols2217</strain>
    </source>
</reference>
<dbReference type="RefSeq" id="WP_283713825.1">
    <property type="nucleotide sequence ID" value="NZ_JASJEW010000007.1"/>
</dbReference>